<name>A0A930UVD8_9ACTN</name>
<dbReference type="RefSeq" id="WP_194502758.1">
    <property type="nucleotide sequence ID" value="NZ_JADIVZ010000002.1"/>
</dbReference>
<accession>A0A930UVD8</accession>
<evidence type="ECO:0000313" key="1">
    <source>
        <dbReference type="EMBL" id="MBF4161563.1"/>
    </source>
</evidence>
<sequence>MTSSMPVEGAESRLLRRLSAVDDTLRDLEAHARTEPADPMLEAALAAVCHSDPVFGGLAHDVEDGRLAWPDLLADPIAHGPHGVEAVRRAVVAVVRGG</sequence>
<reference evidence="1" key="1">
    <citation type="submission" date="2020-11" db="EMBL/GenBank/DDBJ databases">
        <title>Nocardioides sp. CBS4Y-1, whole genome shotgun sequence.</title>
        <authorList>
            <person name="Tuo L."/>
        </authorList>
    </citation>
    <scope>NUCLEOTIDE SEQUENCE</scope>
    <source>
        <strain evidence="1">CBS4Y-1</strain>
    </source>
</reference>
<dbReference type="EMBL" id="JADIVZ010000002">
    <property type="protein sequence ID" value="MBF4161563.1"/>
    <property type="molecule type" value="Genomic_DNA"/>
</dbReference>
<comment type="caution">
    <text evidence="1">The sequence shown here is derived from an EMBL/GenBank/DDBJ whole genome shotgun (WGS) entry which is preliminary data.</text>
</comment>
<organism evidence="1 2">
    <name type="scientific">Nocardioides acrostichi</name>
    <dbReference type="NCBI Taxonomy" id="2784339"/>
    <lineage>
        <taxon>Bacteria</taxon>
        <taxon>Bacillati</taxon>
        <taxon>Actinomycetota</taxon>
        <taxon>Actinomycetes</taxon>
        <taxon>Propionibacteriales</taxon>
        <taxon>Nocardioidaceae</taxon>
        <taxon>Nocardioides</taxon>
    </lineage>
</organism>
<dbReference type="Proteomes" id="UP000656804">
    <property type="component" value="Unassembled WGS sequence"/>
</dbReference>
<gene>
    <name evidence="1" type="ORF">ISG29_07650</name>
</gene>
<keyword evidence="2" id="KW-1185">Reference proteome</keyword>
<dbReference type="AlphaFoldDB" id="A0A930UVD8"/>
<protein>
    <submittedName>
        <fullName evidence="1">Uncharacterized protein</fullName>
    </submittedName>
</protein>
<evidence type="ECO:0000313" key="2">
    <source>
        <dbReference type="Proteomes" id="UP000656804"/>
    </source>
</evidence>
<proteinExistence type="predicted"/>